<keyword evidence="4 7" id="KW-0812">Transmembrane</keyword>
<protein>
    <submittedName>
        <fullName evidence="9">MFS transporter</fullName>
    </submittedName>
</protein>
<proteinExistence type="predicted"/>
<feature type="transmembrane region" description="Helical" evidence="7">
    <location>
        <begin position="256"/>
        <end position="274"/>
    </location>
</feature>
<keyword evidence="3" id="KW-1003">Cell membrane</keyword>
<evidence type="ECO:0000256" key="6">
    <source>
        <dbReference type="ARBA" id="ARBA00023136"/>
    </source>
</evidence>
<dbReference type="GO" id="GO:0022857">
    <property type="term" value="F:transmembrane transporter activity"/>
    <property type="evidence" value="ECO:0007669"/>
    <property type="project" value="InterPro"/>
</dbReference>
<dbReference type="Pfam" id="PF07690">
    <property type="entry name" value="MFS_1"/>
    <property type="match status" value="1"/>
</dbReference>
<reference evidence="9" key="1">
    <citation type="submission" date="2024-05" db="EMBL/GenBank/DDBJ databases">
        <title>Herbiconiux sp. A18JL235.</title>
        <authorList>
            <person name="Zhang G."/>
        </authorList>
    </citation>
    <scope>NUCLEOTIDE SEQUENCE</scope>
    <source>
        <strain evidence="9">A18JL235</strain>
    </source>
</reference>
<comment type="subcellular location">
    <subcellularLocation>
        <location evidence="1">Cell membrane</location>
        <topology evidence="1">Multi-pass membrane protein</topology>
    </subcellularLocation>
</comment>
<evidence type="ECO:0000256" key="4">
    <source>
        <dbReference type="ARBA" id="ARBA00022692"/>
    </source>
</evidence>
<dbReference type="InterPro" id="IPR011701">
    <property type="entry name" value="MFS"/>
</dbReference>
<dbReference type="Gene3D" id="1.20.1250.20">
    <property type="entry name" value="MFS general substrate transporter like domains"/>
    <property type="match status" value="2"/>
</dbReference>
<evidence type="ECO:0000256" key="3">
    <source>
        <dbReference type="ARBA" id="ARBA00022475"/>
    </source>
</evidence>
<feature type="transmembrane region" description="Helical" evidence="7">
    <location>
        <begin position="103"/>
        <end position="121"/>
    </location>
</feature>
<dbReference type="AlphaFoldDB" id="A0AB39BL17"/>
<dbReference type="InterPro" id="IPR050171">
    <property type="entry name" value="MFS_Transporters"/>
</dbReference>
<dbReference type="EMBL" id="CP162511">
    <property type="protein sequence ID" value="XDI07080.1"/>
    <property type="molecule type" value="Genomic_DNA"/>
</dbReference>
<evidence type="ECO:0000256" key="5">
    <source>
        <dbReference type="ARBA" id="ARBA00022989"/>
    </source>
</evidence>
<dbReference type="PROSITE" id="PS50850">
    <property type="entry name" value="MFS"/>
    <property type="match status" value="1"/>
</dbReference>
<feature type="transmembrane region" description="Helical" evidence="7">
    <location>
        <begin position="356"/>
        <end position="375"/>
    </location>
</feature>
<evidence type="ECO:0000256" key="7">
    <source>
        <dbReference type="SAM" id="Phobius"/>
    </source>
</evidence>
<dbReference type="SUPFAM" id="SSF103473">
    <property type="entry name" value="MFS general substrate transporter"/>
    <property type="match status" value="1"/>
</dbReference>
<gene>
    <name evidence="9" type="ORF">ABFY20_08270</name>
</gene>
<sequence length="416" mass="42393">MTTSIDDGFRFRSIALPALVPTLLFGIGEGAVIPIIPAVAASLGADLAGAALIAAMIVVGQLAGDIPAGWLVSKIGERRAMIGAALLSLLGIALAIIAVQAAVFGLAVFLIGLSAATFALARQAFMTTYVPVRIRARALSTLGGAFRAGWFVGPFLGAAVIAVTGTVEAVFFVHVACAVAVLVVLVVMRDPTEGLQRPDAGERELAAEAPGLFRTIWLHRGVLLRMGTGAGVVGALRASRLAILPLWAVSIGLSEQTTALVIGIGAAADFALFYTSGQIMDRFGRLWSVVPSMLGMSIALLTLSVTHELGSAVQWFVVIAVFLGVANGVGSGIIMTLSADLAPRENPAPFLGAFRFAADAGAAVAPLAVAGVVAVASLSVATGLVGVVGLAGVAILWRNIPRYVPHPRARPAGGTG</sequence>
<feature type="transmembrane region" description="Helical" evidence="7">
    <location>
        <begin position="312"/>
        <end position="335"/>
    </location>
</feature>
<dbReference type="GO" id="GO:0005886">
    <property type="term" value="C:plasma membrane"/>
    <property type="evidence" value="ECO:0007669"/>
    <property type="project" value="UniProtKB-SubCell"/>
</dbReference>
<feature type="transmembrane region" description="Helical" evidence="7">
    <location>
        <begin position="286"/>
        <end position="306"/>
    </location>
</feature>
<keyword evidence="2" id="KW-0813">Transport</keyword>
<feature type="transmembrane region" description="Helical" evidence="7">
    <location>
        <begin position="222"/>
        <end position="244"/>
    </location>
</feature>
<evidence type="ECO:0000256" key="2">
    <source>
        <dbReference type="ARBA" id="ARBA00022448"/>
    </source>
</evidence>
<dbReference type="PRINTS" id="PR01035">
    <property type="entry name" value="TCRTETA"/>
</dbReference>
<evidence type="ECO:0000313" key="9">
    <source>
        <dbReference type="EMBL" id="XDI07080.1"/>
    </source>
</evidence>
<evidence type="ECO:0000259" key="8">
    <source>
        <dbReference type="PROSITE" id="PS50850"/>
    </source>
</evidence>
<keyword evidence="5 7" id="KW-1133">Transmembrane helix</keyword>
<dbReference type="PANTHER" id="PTHR23517">
    <property type="entry name" value="RESISTANCE PROTEIN MDTM, PUTATIVE-RELATED-RELATED"/>
    <property type="match status" value="1"/>
</dbReference>
<feature type="transmembrane region" description="Helical" evidence="7">
    <location>
        <begin position="381"/>
        <end position="400"/>
    </location>
</feature>
<accession>A0AB39BL17</accession>
<dbReference type="InterPro" id="IPR036259">
    <property type="entry name" value="MFS_trans_sf"/>
</dbReference>
<feature type="transmembrane region" description="Helical" evidence="7">
    <location>
        <begin position="80"/>
        <end position="97"/>
    </location>
</feature>
<feature type="transmembrane region" description="Helical" evidence="7">
    <location>
        <begin position="142"/>
        <end position="163"/>
    </location>
</feature>
<organism evidence="9">
    <name type="scientific">Herbiconiux sp. A18JL235</name>
    <dbReference type="NCBI Taxonomy" id="3152363"/>
    <lineage>
        <taxon>Bacteria</taxon>
        <taxon>Bacillati</taxon>
        <taxon>Actinomycetota</taxon>
        <taxon>Actinomycetes</taxon>
        <taxon>Micrococcales</taxon>
        <taxon>Microbacteriaceae</taxon>
        <taxon>Herbiconiux</taxon>
    </lineage>
</organism>
<feature type="transmembrane region" description="Helical" evidence="7">
    <location>
        <begin position="169"/>
        <end position="188"/>
    </location>
</feature>
<keyword evidence="6 7" id="KW-0472">Membrane</keyword>
<name>A0AB39BL17_9MICO</name>
<dbReference type="InterPro" id="IPR020846">
    <property type="entry name" value="MFS_dom"/>
</dbReference>
<dbReference type="PANTHER" id="PTHR23517:SF3">
    <property type="entry name" value="INTEGRAL MEMBRANE TRANSPORT PROTEIN"/>
    <property type="match status" value="1"/>
</dbReference>
<dbReference type="InterPro" id="IPR001958">
    <property type="entry name" value="Tet-R_TetA/multi-R_MdtG-like"/>
</dbReference>
<feature type="domain" description="Major facilitator superfamily (MFS) profile" evidence="8">
    <location>
        <begin position="14"/>
        <end position="404"/>
    </location>
</feature>
<dbReference type="RefSeq" id="WP_368499454.1">
    <property type="nucleotide sequence ID" value="NZ_CP162511.1"/>
</dbReference>
<evidence type="ECO:0000256" key="1">
    <source>
        <dbReference type="ARBA" id="ARBA00004651"/>
    </source>
</evidence>